<dbReference type="PANTHER" id="PTHR10226">
    <property type="entry name" value="A KINASE ANCHOR PROTEIN"/>
    <property type="match status" value="1"/>
</dbReference>
<dbReference type="InterPro" id="IPR008382">
    <property type="entry name" value="SPHK1-interactor_AKAP_110"/>
</dbReference>
<organism evidence="2 3">
    <name type="scientific">Hucho hucho</name>
    <name type="common">huchen</name>
    <dbReference type="NCBI Taxonomy" id="62062"/>
    <lineage>
        <taxon>Eukaryota</taxon>
        <taxon>Metazoa</taxon>
        <taxon>Chordata</taxon>
        <taxon>Craniata</taxon>
        <taxon>Vertebrata</taxon>
        <taxon>Euteleostomi</taxon>
        <taxon>Actinopterygii</taxon>
        <taxon>Neopterygii</taxon>
        <taxon>Teleostei</taxon>
        <taxon>Protacanthopterygii</taxon>
        <taxon>Salmoniformes</taxon>
        <taxon>Salmonidae</taxon>
        <taxon>Salmoninae</taxon>
        <taxon>Hucho</taxon>
    </lineage>
</organism>
<dbReference type="Ensembl" id="ENSHHUT00000003346.1">
    <property type="protein sequence ID" value="ENSHHUP00000003230.1"/>
    <property type="gene ID" value="ENSHHUG00000002047.1"/>
</dbReference>
<reference evidence="3" key="1">
    <citation type="submission" date="2018-06" db="EMBL/GenBank/DDBJ databases">
        <title>Genome assembly of Danube salmon.</title>
        <authorList>
            <person name="Macqueen D.J."/>
            <person name="Gundappa M.K."/>
        </authorList>
    </citation>
    <scope>NUCLEOTIDE SEQUENCE [LARGE SCALE GENOMIC DNA]</scope>
</reference>
<proteinExistence type="predicted"/>
<dbReference type="GO" id="GO:0008104">
    <property type="term" value="P:intracellular protein localization"/>
    <property type="evidence" value="ECO:0007669"/>
    <property type="project" value="TreeGrafter"/>
</dbReference>
<dbReference type="GeneTree" id="ENSGT00940000153313"/>
<feature type="region of interest" description="Disordered" evidence="1">
    <location>
        <begin position="109"/>
        <end position="131"/>
    </location>
</feature>
<protein>
    <submittedName>
        <fullName evidence="2">Uncharacterized protein</fullName>
    </submittedName>
</protein>
<accession>A0A4W5JYJ5</accession>
<keyword evidence="3" id="KW-1185">Reference proteome</keyword>
<dbReference type="AlphaFoldDB" id="A0A4W5JYJ5"/>
<dbReference type="STRING" id="62062.ENSHHUP00000003230"/>
<dbReference type="Proteomes" id="UP000314982">
    <property type="component" value="Unassembled WGS sequence"/>
</dbReference>
<name>A0A4W5JYJ5_9TELE</name>
<reference evidence="2" key="3">
    <citation type="submission" date="2025-09" db="UniProtKB">
        <authorList>
            <consortium name="Ensembl"/>
        </authorList>
    </citation>
    <scope>IDENTIFICATION</scope>
</reference>
<evidence type="ECO:0000313" key="2">
    <source>
        <dbReference type="Ensembl" id="ENSHHUP00000003230.1"/>
    </source>
</evidence>
<sequence>MDACARIRGAPLRTRASIRKEAVRDGGTQCMKSLLSSRKELCSVGLELQTRDTPCLTEIHFVCLPGHSEGENLTLQALSSLPGDLAELLRSLHVTSLRNEEVLLLKDSRRSADRRDSATQVNMTGEDVSNR</sequence>
<dbReference type="GO" id="GO:0005737">
    <property type="term" value="C:cytoplasm"/>
    <property type="evidence" value="ECO:0007669"/>
    <property type="project" value="TreeGrafter"/>
</dbReference>
<reference evidence="2" key="2">
    <citation type="submission" date="2025-08" db="UniProtKB">
        <authorList>
            <consortium name="Ensembl"/>
        </authorList>
    </citation>
    <scope>IDENTIFICATION</scope>
</reference>
<evidence type="ECO:0000313" key="3">
    <source>
        <dbReference type="Proteomes" id="UP000314982"/>
    </source>
</evidence>
<dbReference type="GO" id="GO:0051018">
    <property type="term" value="F:protein kinase A binding"/>
    <property type="evidence" value="ECO:0007669"/>
    <property type="project" value="TreeGrafter"/>
</dbReference>
<evidence type="ECO:0000256" key="1">
    <source>
        <dbReference type="SAM" id="MobiDB-lite"/>
    </source>
</evidence>
<dbReference type="PANTHER" id="PTHR10226:SF3">
    <property type="entry name" value="A-KINASE ANCHOR PROTEIN 11"/>
    <property type="match status" value="1"/>
</dbReference>